<keyword evidence="1" id="KW-1185">Reference proteome</keyword>
<organism evidence="1 2">
    <name type="scientific">Romanomermis culicivorax</name>
    <name type="common">Nematode worm</name>
    <dbReference type="NCBI Taxonomy" id="13658"/>
    <lineage>
        <taxon>Eukaryota</taxon>
        <taxon>Metazoa</taxon>
        <taxon>Ecdysozoa</taxon>
        <taxon>Nematoda</taxon>
        <taxon>Enoplea</taxon>
        <taxon>Dorylaimia</taxon>
        <taxon>Mermithida</taxon>
        <taxon>Mermithoidea</taxon>
        <taxon>Mermithidae</taxon>
        <taxon>Romanomermis</taxon>
    </lineage>
</organism>
<sequence>MDWCQYFVTGTFGLLLNRVNVPLYEYEKEKFTDST</sequence>
<dbReference type="Proteomes" id="UP000887565">
    <property type="component" value="Unplaced"/>
</dbReference>
<proteinExistence type="predicted"/>
<accession>A0A915J3N3</accession>
<evidence type="ECO:0000313" key="2">
    <source>
        <dbReference type="WBParaSite" id="nRc.2.0.1.t20739-RA"/>
    </source>
</evidence>
<name>A0A915J3N3_ROMCU</name>
<dbReference type="AlphaFoldDB" id="A0A915J3N3"/>
<dbReference type="WBParaSite" id="nRc.2.0.1.t20739-RA">
    <property type="protein sequence ID" value="nRc.2.0.1.t20739-RA"/>
    <property type="gene ID" value="nRc.2.0.1.g20739"/>
</dbReference>
<reference evidence="2" key="1">
    <citation type="submission" date="2022-11" db="UniProtKB">
        <authorList>
            <consortium name="WormBaseParasite"/>
        </authorList>
    </citation>
    <scope>IDENTIFICATION</scope>
</reference>
<protein>
    <submittedName>
        <fullName evidence="2">Uncharacterized protein</fullName>
    </submittedName>
</protein>
<evidence type="ECO:0000313" key="1">
    <source>
        <dbReference type="Proteomes" id="UP000887565"/>
    </source>
</evidence>